<name>J9FZK7_9ZZZZ</name>
<reference evidence="1" key="1">
    <citation type="journal article" date="2012" name="PLoS ONE">
        <title>Gene sets for utilization of primary and secondary nutrition supplies in the distal gut of endangered iberian lynx.</title>
        <authorList>
            <person name="Alcaide M."/>
            <person name="Messina E."/>
            <person name="Richter M."/>
            <person name="Bargiela R."/>
            <person name="Peplies J."/>
            <person name="Huws S.A."/>
            <person name="Newbold C.J."/>
            <person name="Golyshin P.N."/>
            <person name="Simon M.A."/>
            <person name="Lopez G."/>
            <person name="Yakimov M.M."/>
            <person name="Ferrer M."/>
        </authorList>
    </citation>
    <scope>NUCLEOTIDE SEQUENCE</scope>
</reference>
<sequence length="30" mass="3762">ELFEWVKETYGTEPDYPWHDWNAVLRHKQS</sequence>
<gene>
    <name evidence="1" type="ORF">EVA_19113</name>
</gene>
<protein>
    <submittedName>
        <fullName evidence="1">Uncharacterized protein</fullName>
    </submittedName>
</protein>
<accession>J9FZK7</accession>
<evidence type="ECO:0000313" key="1">
    <source>
        <dbReference type="EMBL" id="EJW92779.1"/>
    </source>
</evidence>
<dbReference type="AlphaFoldDB" id="J9FZK7"/>
<proteinExistence type="predicted"/>
<organism evidence="1">
    <name type="scientific">gut metagenome</name>
    <dbReference type="NCBI Taxonomy" id="749906"/>
    <lineage>
        <taxon>unclassified sequences</taxon>
        <taxon>metagenomes</taxon>
        <taxon>organismal metagenomes</taxon>
    </lineage>
</organism>
<dbReference type="EMBL" id="AMCI01007350">
    <property type="protein sequence ID" value="EJW92779.1"/>
    <property type="molecule type" value="Genomic_DNA"/>
</dbReference>
<feature type="non-terminal residue" evidence="1">
    <location>
        <position position="1"/>
    </location>
</feature>
<comment type="caution">
    <text evidence="1">The sequence shown here is derived from an EMBL/GenBank/DDBJ whole genome shotgun (WGS) entry which is preliminary data.</text>
</comment>